<dbReference type="CDD" id="cd14750">
    <property type="entry name" value="PBP2_TMBP"/>
    <property type="match status" value="1"/>
</dbReference>
<comment type="similarity">
    <text evidence="1">Belongs to the bacterial solute-binding protein 1 family.</text>
</comment>
<evidence type="ECO:0000313" key="6">
    <source>
        <dbReference type="EMBL" id="MBG6091092.1"/>
    </source>
</evidence>
<comment type="caution">
    <text evidence="6">The sequence shown here is derived from an EMBL/GenBank/DDBJ whole genome shotgun (WGS) entry which is preliminary data.</text>
</comment>
<gene>
    <name evidence="6" type="ORF">IW256_005205</name>
</gene>
<dbReference type="InterPro" id="IPR006059">
    <property type="entry name" value="SBP"/>
</dbReference>
<organism evidence="6 7">
    <name type="scientific">Actinomadura viridis</name>
    <dbReference type="NCBI Taxonomy" id="58110"/>
    <lineage>
        <taxon>Bacteria</taxon>
        <taxon>Bacillati</taxon>
        <taxon>Actinomycetota</taxon>
        <taxon>Actinomycetes</taxon>
        <taxon>Streptosporangiales</taxon>
        <taxon>Thermomonosporaceae</taxon>
        <taxon>Actinomadura</taxon>
    </lineage>
</organism>
<keyword evidence="6" id="KW-0762">Sugar transport</keyword>
<reference evidence="6" key="1">
    <citation type="submission" date="2020-11" db="EMBL/GenBank/DDBJ databases">
        <title>Sequencing the genomes of 1000 actinobacteria strains.</title>
        <authorList>
            <person name="Klenk H.-P."/>
        </authorList>
    </citation>
    <scope>NUCLEOTIDE SEQUENCE</scope>
    <source>
        <strain evidence="6">DSM 43175</strain>
    </source>
</reference>
<evidence type="ECO:0000256" key="1">
    <source>
        <dbReference type="ARBA" id="ARBA00008520"/>
    </source>
</evidence>
<feature type="region of interest" description="Disordered" evidence="4">
    <location>
        <begin position="35"/>
        <end position="55"/>
    </location>
</feature>
<feature type="chain" id="PRO_5038515149" evidence="5">
    <location>
        <begin position="31"/>
        <end position="439"/>
    </location>
</feature>
<keyword evidence="2" id="KW-0813">Transport</keyword>
<dbReference type="SUPFAM" id="SSF53850">
    <property type="entry name" value="Periplasmic binding protein-like II"/>
    <property type="match status" value="1"/>
</dbReference>
<evidence type="ECO:0000313" key="7">
    <source>
        <dbReference type="Proteomes" id="UP000614047"/>
    </source>
</evidence>
<protein>
    <submittedName>
        <fullName evidence="6">Multiple sugar transport system substrate-binding protein</fullName>
    </submittedName>
</protein>
<dbReference type="PANTHER" id="PTHR43649:SF34">
    <property type="entry name" value="ABC TRANSPORTER PERIPLASMIC-BINDING PROTEIN YCJN-RELATED"/>
    <property type="match status" value="1"/>
</dbReference>
<evidence type="ECO:0000256" key="5">
    <source>
        <dbReference type="SAM" id="SignalP"/>
    </source>
</evidence>
<dbReference type="Gene3D" id="3.40.190.10">
    <property type="entry name" value="Periplasmic binding protein-like II"/>
    <property type="match status" value="2"/>
</dbReference>
<dbReference type="EMBL" id="JADOUA010000001">
    <property type="protein sequence ID" value="MBG6091092.1"/>
    <property type="molecule type" value="Genomic_DNA"/>
</dbReference>
<feature type="signal peptide" evidence="5">
    <location>
        <begin position="1"/>
        <end position="30"/>
    </location>
</feature>
<sequence>MTTTSAGGRPPLARSLTVPAVTAALALALAACGGSGEPKSPAASTNEGRGPITFATGKDLTGTIQKLVGKWNAAHPDEQVRIIELPEDGDQTRQQLVQNAQIKSDAYDVIRLDAVWTAEFAARRWVLPLQEEKLEPATFVPAALETGRYRGKLYAAPWLTGTGILYYRTDLLKAAGVKSPPQTWAELQDACAKVKKTPEGEGADCYAGQYDKYEGLTVNYSEAVQSAGGQVFDAQGKPQVTSPQAKAGLQFLVDGFKNGTIPPKGVTLKEEEGRRAFQDGRLVFHRNWAYVYAMASAKDGTSKVNGKFDVAPLPGKDGPGSGTLGGNNLSVSAFSKHQATSRDFIQYIVSLDVQREYGKEQSFPLSRAALYDDPAMIKQYPYLPVMKKSLETAKPRPVAIRYSEVSAAVQDHVTAAVTGKKPVDQAAADLQAALSGLAD</sequence>
<accession>A0A931DNA5</accession>
<evidence type="ECO:0000256" key="3">
    <source>
        <dbReference type="ARBA" id="ARBA00022729"/>
    </source>
</evidence>
<dbReference type="PANTHER" id="PTHR43649">
    <property type="entry name" value="ARABINOSE-BINDING PROTEIN-RELATED"/>
    <property type="match status" value="1"/>
</dbReference>
<keyword evidence="3 5" id="KW-0732">Signal</keyword>
<evidence type="ECO:0000256" key="2">
    <source>
        <dbReference type="ARBA" id="ARBA00022448"/>
    </source>
</evidence>
<dbReference type="Pfam" id="PF01547">
    <property type="entry name" value="SBP_bac_1"/>
    <property type="match status" value="1"/>
</dbReference>
<dbReference type="Proteomes" id="UP000614047">
    <property type="component" value="Unassembled WGS sequence"/>
</dbReference>
<evidence type="ECO:0000256" key="4">
    <source>
        <dbReference type="SAM" id="MobiDB-lite"/>
    </source>
</evidence>
<dbReference type="RefSeq" id="WP_197013456.1">
    <property type="nucleotide sequence ID" value="NZ_BAABES010000001.1"/>
</dbReference>
<dbReference type="AlphaFoldDB" id="A0A931DNA5"/>
<keyword evidence="7" id="KW-1185">Reference proteome</keyword>
<name>A0A931DNA5_9ACTN</name>
<dbReference type="InterPro" id="IPR050490">
    <property type="entry name" value="Bact_solute-bd_prot1"/>
</dbReference>
<proteinExistence type="inferred from homology"/>